<proteinExistence type="evidence at transcript level"/>
<comment type="caution">
    <text evidence="6">Lacks conserved residue(s) required for the propagation of feature annotation.</text>
</comment>
<dbReference type="PROSITE" id="PS01225">
    <property type="entry name" value="CTCK_2"/>
    <property type="match status" value="1"/>
</dbReference>
<dbReference type="Gene3D" id="2.10.90.10">
    <property type="entry name" value="Cystine-knot cytokines"/>
    <property type="match status" value="1"/>
</dbReference>
<feature type="disulfide bond" evidence="6">
    <location>
        <begin position="64"/>
        <end position="116"/>
    </location>
</feature>
<evidence type="ECO:0000256" key="1">
    <source>
        <dbReference type="ARBA" id="ARBA00004613"/>
    </source>
</evidence>
<evidence type="ECO:0000256" key="4">
    <source>
        <dbReference type="ARBA" id="ARBA00022729"/>
    </source>
</evidence>
<keyword evidence="4 7" id="KW-0732">Signal</keyword>
<keyword evidence="11" id="KW-1185">Reference proteome</keyword>
<dbReference type="GO" id="GO:0032926">
    <property type="term" value="P:negative regulation of activin receptor signaling pathway"/>
    <property type="evidence" value="ECO:0007669"/>
    <property type="project" value="UniProtKB-ARBA"/>
</dbReference>
<dbReference type="Proteomes" id="UP000594262">
    <property type="component" value="Unplaced"/>
</dbReference>
<feature type="chain" id="PRO_5033710956" evidence="7">
    <location>
        <begin position="24"/>
        <end position="240"/>
    </location>
</feature>
<evidence type="ECO:0000256" key="3">
    <source>
        <dbReference type="ARBA" id="ARBA00022525"/>
    </source>
</evidence>
<evidence type="ECO:0000313" key="10">
    <source>
        <dbReference type="EnsemblMetazoa" id="CLYHEMP008580.1"/>
    </source>
</evidence>
<keyword evidence="5 6" id="KW-1015">Disulfide bond</keyword>
<dbReference type="InterPro" id="IPR006207">
    <property type="entry name" value="Cys_knot_C"/>
</dbReference>
<organism evidence="9">
    <name type="scientific">Clytia hemisphaerica</name>
    <dbReference type="NCBI Taxonomy" id="252671"/>
    <lineage>
        <taxon>Eukaryota</taxon>
        <taxon>Metazoa</taxon>
        <taxon>Cnidaria</taxon>
        <taxon>Hydrozoa</taxon>
        <taxon>Hydroidolina</taxon>
        <taxon>Leptothecata</taxon>
        <taxon>Obeliida</taxon>
        <taxon>Clytiidae</taxon>
        <taxon>Clytia</taxon>
    </lineage>
</organism>
<name>A0A069DNE9_9CNID</name>
<dbReference type="GO" id="GO:0048513">
    <property type="term" value="P:animal organ development"/>
    <property type="evidence" value="ECO:0007669"/>
    <property type="project" value="UniProtKB-ARBA"/>
</dbReference>
<feature type="domain" description="CTCK" evidence="8">
    <location>
        <begin position="36"/>
        <end position="122"/>
    </location>
</feature>
<evidence type="ECO:0000256" key="5">
    <source>
        <dbReference type="ARBA" id="ARBA00023157"/>
    </source>
</evidence>
<evidence type="ECO:0000256" key="2">
    <source>
        <dbReference type="ARBA" id="ARBA00007872"/>
    </source>
</evidence>
<dbReference type="InterPro" id="IPR004133">
    <property type="entry name" value="DAN_dom"/>
</dbReference>
<feature type="signal peptide" evidence="7">
    <location>
        <begin position="1"/>
        <end position="23"/>
    </location>
</feature>
<feature type="disulfide bond" evidence="6">
    <location>
        <begin position="60"/>
        <end position="114"/>
    </location>
</feature>
<dbReference type="EnsemblMetazoa" id="CLYHEMT008580.1">
    <property type="protein sequence ID" value="CLYHEMP008580.1"/>
    <property type="gene ID" value="CLYHEMG008580"/>
</dbReference>
<evidence type="ECO:0000259" key="8">
    <source>
        <dbReference type="PROSITE" id="PS01225"/>
    </source>
</evidence>
<dbReference type="PANTHER" id="PTHR15273:SF8">
    <property type="entry name" value="CERBERUS"/>
    <property type="match status" value="1"/>
</dbReference>
<evidence type="ECO:0000313" key="11">
    <source>
        <dbReference type="Proteomes" id="UP000594262"/>
    </source>
</evidence>
<dbReference type="PANTHER" id="PTHR15273">
    <property type="entry name" value="DAN DOMAIN FAMILY MEMBER 5"/>
    <property type="match status" value="1"/>
</dbReference>
<dbReference type="GO" id="GO:0003002">
    <property type="term" value="P:regionalization"/>
    <property type="evidence" value="ECO:0007669"/>
    <property type="project" value="UniProtKB-ARBA"/>
</dbReference>
<dbReference type="OrthoDB" id="10061784at2759"/>
<evidence type="ECO:0000313" key="9">
    <source>
        <dbReference type="EMBL" id="JAC85087.1"/>
    </source>
</evidence>
<sequence>MECRVFLTFVLSIICTLFGNGKASNYQNNMIEKEHCQTLSFEQPVTLPGCQTTYIANKACYGQCNSGISNAFNGSQSIMTCRTCYPTKMVNKTVSLQCDGNKVQNVIVGIVLFCQCRRKKCPNTVNEVTEAPKKAPTLRPPANEWFRHQMRKLRKRCRAINHHGARAICLELLKTQRKKCRKLKIRRDQRKCLDEVKQYLKKHKKERDIESGNVRRNPLDEVDNVRSRTFLGTVKERLFQ</sequence>
<accession>A0A069DNE9</accession>
<dbReference type="Pfam" id="PF03045">
    <property type="entry name" value="DAN"/>
    <property type="match status" value="1"/>
</dbReference>
<dbReference type="SMART" id="SM00041">
    <property type="entry name" value="CT"/>
    <property type="match status" value="1"/>
</dbReference>
<evidence type="ECO:0000256" key="6">
    <source>
        <dbReference type="PROSITE-ProRule" id="PRU00039"/>
    </source>
</evidence>
<dbReference type="InterPro" id="IPR029034">
    <property type="entry name" value="Cystine-knot_cytokine"/>
</dbReference>
<comment type="subcellular location">
    <subcellularLocation>
        <location evidence="1">Secreted</location>
    </subcellularLocation>
</comment>
<dbReference type="EMBL" id="GBGP01000096">
    <property type="protein sequence ID" value="JAC85087.1"/>
    <property type="molecule type" value="mRNA"/>
</dbReference>
<protein>
    <submittedName>
        <fullName evidence="10">CTCK domain-containing protein</fullName>
    </submittedName>
    <submittedName>
        <fullName evidence="9">Cerberus family protein</fullName>
    </submittedName>
</protein>
<reference evidence="10" key="2">
    <citation type="submission" date="2021-01" db="UniProtKB">
        <authorList>
            <consortium name="EnsemblMetazoa"/>
        </authorList>
    </citation>
    <scope>IDENTIFICATION</scope>
</reference>
<keyword evidence="3" id="KW-0964">Secreted</keyword>
<dbReference type="AlphaFoldDB" id="A0A069DNE9"/>
<reference evidence="9" key="1">
    <citation type="journal article" date="2014" name="PLoS Genet.">
        <title>Differential Responses to Wnt and PCP Disruption Predict Expression and Developmental Function of Conserved and Novel Genes in a Cnidarian.</title>
        <authorList>
            <person name="Lapebie P."/>
            <person name="Ruggiero A."/>
            <person name="Barreau C."/>
            <person name="Chevalier S."/>
            <person name="Chang P."/>
            <person name="Dru P."/>
            <person name="Houliston E."/>
            <person name="Momose T."/>
        </authorList>
    </citation>
    <scope>NUCLEOTIDE SEQUENCE</scope>
</reference>
<dbReference type="GO" id="GO:0005576">
    <property type="term" value="C:extracellular region"/>
    <property type="evidence" value="ECO:0007669"/>
    <property type="project" value="UniProtKB-SubCell"/>
</dbReference>
<evidence type="ECO:0000256" key="7">
    <source>
        <dbReference type="SAM" id="SignalP"/>
    </source>
</evidence>
<comment type="similarity">
    <text evidence="2">Belongs to the DAN family.</text>
</comment>
<dbReference type="InterPro" id="IPR016860">
    <property type="entry name" value="Cerberus"/>
</dbReference>